<proteinExistence type="predicted"/>
<dbReference type="EMBL" id="ML179098">
    <property type="protein sequence ID" value="THV00872.1"/>
    <property type="molecule type" value="Genomic_DNA"/>
</dbReference>
<accession>A0A4S8MER7</accession>
<dbReference type="InterPro" id="IPR001810">
    <property type="entry name" value="F-box_dom"/>
</dbReference>
<evidence type="ECO:0000259" key="1">
    <source>
        <dbReference type="PROSITE" id="PS50181"/>
    </source>
</evidence>
<sequence length="350" mass="40606">MTRTFSNDLDVEPPLSLEDLPDELLHPIFEFLDVDEELRVIAGRSRWTMPYYSDSTLYRMSLVNHRLRRLSLPILFKNICFELRLQSDDAYGICDTDLKREVQRLMKALKCWDISVCIMFLLLKVFDRNLSIIYYNGIARRPYHWNAGDYSKDLETSLIVDFLSRCTNLEHLELPRHIVFGDVDNQHPMIEALNRHPSDKLRLKFQYLKERSSVSEHNSGKVNALRHPLLEKIRLEPGHEHDNTPWGVTFAKRMHPYSCKVFHPNRSMAVVKVDNEWLYEQIVVTFQDDIPHGGVGIVEAMIQKLRTTLSPPPHGVFAAIGIDFLSPVGEYMKFEALGLRSQSPAWEVSA</sequence>
<feature type="domain" description="F-box" evidence="1">
    <location>
        <begin position="14"/>
        <end position="61"/>
    </location>
</feature>
<organism evidence="2 3">
    <name type="scientific">Dendrothele bispora (strain CBS 962.96)</name>
    <dbReference type="NCBI Taxonomy" id="1314807"/>
    <lineage>
        <taxon>Eukaryota</taxon>
        <taxon>Fungi</taxon>
        <taxon>Dikarya</taxon>
        <taxon>Basidiomycota</taxon>
        <taxon>Agaricomycotina</taxon>
        <taxon>Agaricomycetes</taxon>
        <taxon>Agaricomycetidae</taxon>
        <taxon>Agaricales</taxon>
        <taxon>Agaricales incertae sedis</taxon>
        <taxon>Dendrothele</taxon>
    </lineage>
</organism>
<keyword evidence="3" id="KW-1185">Reference proteome</keyword>
<evidence type="ECO:0000313" key="3">
    <source>
        <dbReference type="Proteomes" id="UP000297245"/>
    </source>
</evidence>
<name>A0A4S8MER7_DENBC</name>
<dbReference type="CDD" id="cd09917">
    <property type="entry name" value="F-box_SF"/>
    <property type="match status" value="1"/>
</dbReference>
<dbReference type="OrthoDB" id="2894845at2759"/>
<dbReference type="Proteomes" id="UP000297245">
    <property type="component" value="Unassembled WGS sequence"/>
</dbReference>
<dbReference type="PROSITE" id="PS50181">
    <property type="entry name" value="FBOX"/>
    <property type="match status" value="1"/>
</dbReference>
<gene>
    <name evidence="2" type="ORF">K435DRAFT_793829</name>
</gene>
<evidence type="ECO:0000313" key="2">
    <source>
        <dbReference type="EMBL" id="THV00872.1"/>
    </source>
</evidence>
<reference evidence="2 3" key="1">
    <citation type="journal article" date="2019" name="Nat. Ecol. Evol.">
        <title>Megaphylogeny resolves global patterns of mushroom evolution.</title>
        <authorList>
            <person name="Varga T."/>
            <person name="Krizsan K."/>
            <person name="Foldi C."/>
            <person name="Dima B."/>
            <person name="Sanchez-Garcia M."/>
            <person name="Sanchez-Ramirez S."/>
            <person name="Szollosi G.J."/>
            <person name="Szarkandi J.G."/>
            <person name="Papp V."/>
            <person name="Albert L."/>
            <person name="Andreopoulos W."/>
            <person name="Angelini C."/>
            <person name="Antonin V."/>
            <person name="Barry K.W."/>
            <person name="Bougher N.L."/>
            <person name="Buchanan P."/>
            <person name="Buyck B."/>
            <person name="Bense V."/>
            <person name="Catcheside P."/>
            <person name="Chovatia M."/>
            <person name="Cooper J."/>
            <person name="Damon W."/>
            <person name="Desjardin D."/>
            <person name="Finy P."/>
            <person name="Geml J."/>
            <person name="Haridas S."/>
            <person name="Hughes K."/>
            <person name="Justo A."/>
            <person name="Karasinski D."/>
            <person name="Kautmanova I."/>
            <person name="Kiss B."/>
            <person name="Kocsube S."/>
            <person name="Kotiranta H."/>
            <person name="LaButti K.M."/>
            <person name="Lechner B.E."/>
            <person name="Liimatainen K."/>
            <person name="Lipzen A."/>
            <person name="Lukacs Z."/>
            <person name="Mihaltcheva S."/>
            <person name="Morgado L.N."/>
            <person name="Niskanen T."/>
            <person name="Noordeloos M.E."/>
            <person name="Ohm R.A."/>
            <person name="Ortiz-Santana B."/>
            <person name="Ovrebo C."/>
            <person name="Racz N."/>
            <person name="Riley R."/>
            <person name="Savchenko A."/>
            <person name="Shiryaev A."/>
            <person name="Soop K."/>
            <person name="Spirin V."/>
            <person name="Szebenyi C."/>
            <person name="Tomsovsky M."/>
            <person name="Tulloss R.E."/>
            <person name="Uehling J."/>
            <person name="Grigoriev I.V."/>
            <person name="Vagvolgyi C."/>
            <person name="Papp T."/>
            <person name="Martin F.M."/>
            <person name="Miettinen O."/>
            <person name="Hibbett D.S."/>
            <person name="Nagy L.G."/>
        </authorList>
    </citation>
    <scope>NUCLEOTIDE SEQUENCE [LARGE SCALE GENOMIC DNA]</scope>
    <source>
        <strain evidence="2 3">CBS 962.96</strain>
    </source>
</reference>
<dbReference type="AlphaFoldDB" id="A0A4S8MER7"/>
<protein>
    <recommendedName>
        <fullName evidence="1">F-box domain-containing protein</fullName>
    </recommendedName>
</protein>